<evidence type="ECO:0000313" key="7">
    <source>
        <dbReference type="EMBL" id="QUJ77777.1"/>
    </source>
</evidence>
<evidence type="ECO:0000256" key="5">
    <source>
        <dbReference type="ARBA" id="ARBA00023288"/>
    </source>
</evidence>
<dbReference type="Pfam" id="PF03783">
    <property type="entry name" value="CsgG"/>
    <property type="match status" value="1"/>
</dbReference>
<reference evidence="7" key="1">
    <citation type="submission" date="2021-04" db="EMBL/GenBank/DDBJ databases">
        <title>Complete genome sequence for Sulfitobacter sp. strain JK7-1.</title>
        <authorList>
            <person name="Park S.-J."/>
        </authorList>
    </citation>
    <scope>NUCLEOTIDE SEQUENCE</scope>
    <source>
        <strain evidence="7">JK7-1</strain>
    </source>
</reference>
<dbReference type="Gene3D" id="3.40.50.10610">
    <property type="entry name" value="ABC-type transport auxiliary lipoprotein component"/>
    <property type="match status" value="2"/>
</dbReference>
<keyword evidence="1" id="KW-1003">Cell membrane</keyword>
<keyword evidence="5" id="KW-0449">Lipoprotein</keyword>
<feature type="region of interest" description="Disordered" evidence="6">
    <location>
        <begin position="311"/>
        <end position="341"/>
    </location>
</feature>
<feature type="compositionally biased region" description="Low complexity" evidence="6">
    <location>
        <begin position="313"/>
        <end position="323"/>
    </location>
</feature>
<protein>
    <recommendedName>
        <fullName evidence="9">Curlin</fullName>
    </recommendedName>
</protein>
<organism evidence="7 8">
    <name type="scientific">Sulfitobacter albidus</name>
    <dbReference type="NCBI Taxonomy" id="2829501"/>
    <lineage>
        <taxon>Bacteria</taxon>
        <taxon>Pseudomonadati</taxon>
        <taxon>Pseudomonadota</taxon>
        <taxon>Alphaproteobacteria</taxon>
        <taxon>Rhodobacterales</taxon>
        <taxon>Roseobacteraceae</taxon>
        <taxon>Sulfitobacter</taxon>
    </lineage>
</organism>
<gene>
    <name evidence="7" type="ORF">KDD17_07495</name>
</gene>
<dbReference type="GO" id="GO:0030288">
    <property type="term" value="C:outer membrane-bounded periplasmic space"/>
    <property type="evidence" value="ECO:0007669"/>
    <property type="project" value="InterPro"/>
</dbReference>
<keyword evidence="3" id="KW-0472">Membrane</keyword>
<dbReference type="Proteomes" id="UP000683291">
    <property type="component" value="Chromosome 1"/>
</dbReference>
<name>A0A975PNE5_9RHOB</name>
<evidence type="ECO:0000256" key="4">
    <source>
        <dbReference type="ARBA" id="ARBA00023139"/>
    </source>
</evidence>
<dbReference type="AlphaFoldDB" id="A0A975PNE5"/>
<dbReference type="RefSeq" id="WP_212705970.1">
    <property type="nucleotide sequence ID" value="NZ_CP073581.1"/>
</dbReference>
<keyword evidence="4" id="KW-0564">Palmitate</keyword>
<evidence type="ECO:0000256" key="1">
    <source>
        <dbReference type="ARBA" id="ARBA00022475"/>
    </source>
</evidence>
<evidence type="ECO:0000256" key="2">
    <source>
        <dbReference type="ARBA" id="ARBA00022729"/>
    </source>
</evidence>
<evidence type="ECO:0000256" key="6">
    <source>
        <dbReference type="SAM" id="MobiDB-lite"/>
    </source>
</evidence>
<dbReference type="PANTHER" id="PTHR41164">
    <property type="entry name" value="CURLI PRODUCTION ASSEMBLY/TRANSPORT COMPONENT CSGG"/>
    <property type="match status" value="1"/>
</dbReference>
<evidence type="ECO:0000313" key="8">
    <source>
        <dbReference type="Proteomes" id="UP000683291"/>
    </source>
</evidence>
<keyword evidence="2" id="KW-0732">Signal</keyword>
<keyword evidence="8" id="KW-1185">Reference proteome</keyword>
<evidence type="ECO:0008006" key="9">
    <source>
        <dbReference type="Google" id="ProtNLM"/>
    </source>
</evidence>
<dbReference type="PANTHER" id="PTHR41164:SF1">
    <property type="entry name" value="CURLI PRODUCTION ASSEMBLY_TRANSPORT COMPONENT CSGG"/>
    <property type="match status" value="1"/>
</dbReference>
<dbReference type="InterPro" id="IPR005534">
    <property type="entry name" value="Curli_assmbl/transp-comp_CsgG"/>
</dbReference>
<dbReference type="EMBL" id="CP073581">
    <property type="protein sequence ID" value="QUJ77777.1"/>
    <property type="molecule type" value="Genomic_DNA"/>
</dbReference>
<dbReference type="KEGG" id="sual:KDD17_07495"/>
<sequence>MGVVALCGLGACTSLTDLTVGEYEASFSQITPQNRALRAVPAPSHRVTVSVFDFPDLTGQYKEPANVQSLSRAVTQGGAPILIKALQDAGERRWFSVLDRSNLEALIRERQIVTEMRRLYRGEQNINPDALAPLDHSGIILQGGIIGYDSNVMTGGFGARYLGIGGDRQWKLDIVTVSLRAISTNSGEVLASVVVRKPIASVADRASIFRYIALDELLESEGGIATNEPKQVAVEQAVEKAVMALIAEGNELGVWHFKDDAAGKRYIADYRAQKYDGNIPAAAGRTLRPNTQNAARTVKTRPITRTVRRVTQRRLAPQPQPAQVDRAPLPPAQPAADEAVG</sequence>
<proteinExistence type="predicted"/>
<accession>A0A975PNE5</accession>
<evidence type="ECO:0000256" key="3">
    <source>
        <dbReference type="ARBA" id="ARBA00023136"/>
    </source>
</evidence>